<evidence type="ECO:0000313" key="2">
    <source>
        <dbReference type="Proteomes" id="UP000078541"/>
    </source>
</evidence>
<dbReference type="Proteomes" id="UP000078541">
    <property type="component" value="Unassembled WGS sequence"/>
</dbReference>
<protein>
    <submittedName>
        <fullName evidence="1">Uncharacterized protein</fullName>
    </submittedName>
</protein>
<organism evidence="1 2">
    <name type="scientific">Trachymyrmex septentrionalis</name>
    <dbReference type="NCBI Taxonomy" id="34720"/>
    <lineage>
        <taxon>Eukaryota</taxon>
        <taxon>Metazoa</taxon>
        <taxon>Ecdysozoa</taxon>
        <taxon>Arthropoda</taxon>
        <taxon>Hexapoda</taxon>
        <taxon>Insecta</taxon>
        <taxon>Pterygota</taxon>
        <taxon>Neoptera</taxon>
        <taxon>Endopterygota</taxon>
        <taxon>Hymenoptera</taxon>
        <taxon>Apocrita</taxon>
        <taxon>Aculeata</taxon>
        <taxon>Formicoidea</taxon>
        <taxon>Formicidae</taxon>
        <taxon>Myrmicinae</taxon>
        <taxon>Trachymyrmex</taxon>
    </lineage>
</organism>
<keyword evidence="2" id="KW-1185">Reference proteome</keyword>
<sequence>MLLLDARYCWHYLRISMLSTSHGNKQILQTVHFIFVFTPQFKRNAQFSITGFYGLEDPHPFFSLS</sequence>
<name>A0A151JWF1_9HYME</name>
<gene>
    <name evidence="1" type="ORF">ALC56_06976</name>
</gene>
<dbReference type="EMBL" id="KQ981650">
    <property type="protein sequence ID" value="KYN38650.1"/>
    <property type="molecule type" value="Genomic_DNA"/>
</dbReference>
<proteinExistence type="predicted"/>
<reference evidence="1 2" key="1">
    <citation type="submission" date="2016-03" db="EMBL/GenBank/DDBJ databases">
        <title>Trachymyrmex septentrionalis WGS genome.</title>
        <authorList>
            <person name="Nygaard S."/>
            <person name="Hu H."/>
            <person name="Boomsma J."/>
            <person name="Zhang G."/>
        </authorList>
    </citation>
    <scope>NUCLEOTIDE SEQUENCE [LARGE SCALE GENOMIC DNA]</scope>
    <source>
        <strain evidence="1">Tsep2-gDNA-1</strain>
        <tissue evidence="1">Whole body</tissue>
    </source>
</reference>
<evidence type="ECO:0000313" key="1">
    <source>
        <dbReference type="EMBL" id="KYN38650.1"/>
    </source>
</evidence>
<accession>A0A151JWF1</accession>
<dbReference type="AlphaFoldDB" id="A0A151JWF1"/>